<evidence type="ECO:0000256" key="4">
    <source>
        <dbReference type="ARBA" id="ARBA00022833"/>
    </source>
</evidence>
<protein>
    <submittedName>
        <fullName evidence="12">Uncharacterized protein</fullName>
    </submittedName>
</protein>
<evidence type="ECO:0000259" key="10">
    <source>
        <dbReference type="PROSITE" id="PS50157"/>
    </source>
</evidence>
<dbReference type="PROSITE" id="PS50157">
    <property type="entry name" value="ZINC_FINGER_C2H2_2"/>
    <property type="match status" value="5"/>
</dbReference>
<keyword evidence="5" id="KW-0539">Nucleus</keyword>
<dbReference type="STRING" id="104452.A0A0L7LRQ9"/>
<dbReference type="SMART" id="SM00355">
    <property type="entry name" value="ZnF_C2H2"/>
    <property type="match status" value="7"/>
</dbReference>
<organism evidence="12 13">
    <name type="scientific">Operophtera brumata</name>
    <name type="common">Winter moth</name>
    <name type="synonym">Phalaena brumata</name>
    <dbReference type="NCBI Taxonomy" id="104452"/>
    <lineage>
        <taxon>Eukaryota</taxon>
        <taxon>Metazoa</taxon>
        <taxon>Ecdysozoa</taxon>
        <taxon>Arthropoda</taxon>
        <taxon>Hexapoda</taxon>
        <taxon>Insecta</taxon>
        <taxon>Pterygota</taxon>
        <taxon>Neoptera</taxon>
        <taxon>Endopterygota</taxon>
        <taxon>Lepidoptera</taxon>
        <taxon>Glossata</taxon>
        <taxon>Ditrysia</taxon>
        <taxon>Geometroidea</taxon>
        <taxon>Geometridae</taxon>
        <taxon>Larentiinae</taxon>
        <taxon>Operophtera</taxon>
    </lineage>
</organism>
<feature type="domain" description="C2H2-type" evidence="10">
    <location>
        <begin position="227"/>
        <end position="254"/>
    </location>
</feature>
<dbReference type="EMBL" id="JTDY01000233">
    <property type="protein sequence ID" value="KOB78143.1"/>
    <property type="molecule type" value="Genomic_DNA"/>
</dbReference>
<gene>
    <name evidence="12" type="ORF">OBRU01_01168</name>
</gene>
<evidence type="ECO:0000256" key="7">
    <source>
        <dbReference type="PROSITE-ProRule" id="PRU00042"/>
    </source>
</evidence>
<evidence type="ECO:0000256" key="3">
    <source>
        <dbReference type="ARBA" id="ARBA00022771"/>
    </source>
</evidence>
<keyword evidence="13" id="KW-1185">Reference proteome</keyword>
<dbReference type="GO" id="GO:0005634">
    <property type="term" value="C:nucleus"/>
    <property type="evidence" value="ECO:0007669"/>
    <property type="project" value="InterPro"/>
</dbReference>
<evidence type="ECO:0000313" key="13">
    <source>
        <dbReference type="Proteomes" id="UP000037510"/>
    </source>
</evidence>
<name>A0A0L7LRQ9_OPEBR</name>
<dbReference type="Proteomes" id="UP000037510">
    <property type="component" value="Unassembled WGS sequence"/>
</dbReference>
<keyword evidence="4 8" id="KW-0862">Zinc</keyword>
<evidence type="ECO:0000259" key="11">
    <source>
        <dbReference type="PROSITE" id="PS51915"/>
    </source>
</evidence>
<dbReference type="SUPFAM" id="SSF57716">
    <property type="entry name" value="Glucocorticoid receptor-like (DNA-binding domain)"/>
    <property type="match status" value="1"/>
</dbReference>
<feature type="binding site" evidence="8">
    <location>
        <position position="57"/>
    </location>
    <ligand>
        <name>Zn(2+)</name>
        <dbReference type="ChEBI" id="CHEBI:29105"/>
    </ligand>
</feature>
<feature type="domain" description="C2H2-type" evidence="10">
    <location>
        <begin position="283"/>
        <end position="310"/>
    </location>
</feature>
<dbReference type="Pfam" id="PF07776">
    <property type="entry name" value="zf-AD"/>
    <property type="match status" value="1"/>
</dbReference>
<dbReference type="GO" id="GO:0000981">
    <property type="term" value="F:DNA-binding transcription factor activity, RNA polymerase II-specific"/>
    <property type="evidence" value="ECO:0007669"/>
    <property type="project" value="TreeGrafter"/>
</dbReference>
<accession>A0A0L7LRQ9</accession>
<evidence type="ECO:0000256" key="2">
    <source>
        <dbReference type="ARBA" id="ARBA00022737"/>
    </source>
</evidence>
<dbReference type="GO" id="GO:0000978">
    <property type="term" value="F:RNA polymerase II cis-regulatory region sequence-specific DNA binding"/>
    <property type="evidence" value="ECO:0007669"/>
    <property type="project" value="TreeGrafter"/>
</dbReference>
<dbReference type="PROSITE" id="PS00028">
    <property type="entry name" value="ZINC_FINGER_C2H2_1"/>
    <property type="match status" value="5"/>
</dbReference>
<evidence type="ECO:0000256" key="8">
    <source>
        <dbReference type="PROSITE-ProRule" id="PRU01263"/>
    </source>
</evidence>
<evidence type="ECO:0000256" key="5">
    <source>
        <dbReference type="ARBA" id="ARBA00023242"/>
    </source>
</evidence>
<feature type="domain" description="C2H2-type" evidence="10">
    <location>
        <begin position="340"/>
        <end position="368"/>
    </location>
</feature>
<feature type="binding site" evidence="8">
    <location>
        <position position="99"/>
    </location>
    <ligand>
        <name>Zn(2+)</name>
        <dbReference type="ChEBI" id="CHEBI:29105"/>
    </ligand>
</feature>
<keyword evidence="1 8" id="KW-0479">Metal-binding</keyword>
<dbReference type="AlphaFoldDB" id="A0A0L7LRQ9"/>
<sequence length="386" mass="45087">MVGSMMLMKMLHCRRKESKTLTMHAVRRDIPGEGTSQNLMEINVKRETSTDETCRICLKEGKLPIFGEAPEELREWIYEIGAIEVCADDPYPKFLCQSCHALLQGAIFFRKTAQGTDEKLKKTNEPVKKSEAISETDESYSDDFGTTGEELNAKQTTTSGEQGQVKCPIIRRCNLCDLQFNTFQEYSDHRMSDEHENKRITCSICKKTYGHQYYKRHMTLHKSEMGHMCDICGKKFAVQSQFARHRLTHFYDLPFQCDFCPYRGRFTESLKMHMRSHTGEKPYQCEQCPSRFINKSNLNKHKLTHNGVQNFSCEVCGRAFYTKRELELHIKVDHTGIREHICRICGKAFGYRKQMMKHELRVHKREKLKSGRMPIYLKLETMKNNN</sequence>
<evidence type="ECO:0000256" key="1">
    <source>
        <dbReference type="ARBA" id="ARBA00022723"/>
    </source>
</evidence>
<dbReference type="GO" id="GO:0008270">
    <property type="term" value="F:zinc ion binding"/>
    <property type="evidence" value="ECO:0007669"/>
    <property type="project" value="UniProtKB-UniRule"/>
</dbReference>
<feature type="domain" description="C2H2-type" evidence="10">
    <location>
        <begin position="311"/>
        <end position="339"/>
    </location>
</feature>
<dbReference type="InterPro" id="IPR050527">
    <property type="entry name" value="Snail/Krueppel_Znf"/>
</dbReference>
<dbReference type="Gene3D" id="3.40.1800.20">
    <property type="match status" value="1"/>
</dbReference>
<dbReference type="SMART" id="SM00868">
    <property type="entry name" value="zf-AD"/>
    <property type="match status" value="1"/>
</dbReference>
<dbReference type="PANTHER" id="PTHR24388">
    <property type="entry name" value="ZINC FINGER PROTEIN"/>
    <property type="match status" value="1"/>
</dbReference>
<keyword evidence="2" id="KW-0677">Repeat</keyword>
<comment type="caution">
    <text evidence="12">The sequence shown here is derived from an EMBL/GenBank/DDBJ whole genome shotgun (WGS) entry which is preliminary data.</text>
</comment>
<dbReference type="InterPro" id="IPR012934">
    <property type="entry name" value="Znf_AD"/>
</dbReference>
<dbReference type="PROSITE" id="PS51915">
    <property type="entry name" value="ZAD"/>
    <property type="match status" value="1"/>
</dbReference>
<dbReference type="Gene3D" id="3.30.160.60">
    <property type="entry name" value="Classic Zinc Finger"/>
    <property type="match status" value="5"/>
</dbReference>
<dbReference type="Pfam" id="PF00096">
    <property type="entry name" value="zf-C2H2"/>
    <property type="match status" value="3"/>
</dbReference>
<proteinExistence type="inferred from homology"/>
<dbReference type="InterPro" id="IPR013087">
    <property type="entry name" value="Znf_C2H2_type"/>
</dbReference>
<feature type="domain" description="C2H2-type" evidence="10">
    <location>
        <begin position="255"/>
        <end position="282"/>
    </location>
</feature>
<feature type="binding site" evidence="8">
    <location>
        <position position="96"/>
    </location>
    <ligand>
        <name>Zn(2+)</name>
        <dbReference type="ChEBI" id="CHEBI:29105"/>
    </ligand>
</feature>
<dbReference type="FunFam" id="3.30.160.60:FF:000557">
    <property type="entry name" value="zinc finger and SCAN domain-containing protein 29"/>
    <property type="match status" value="1"/>
</dbReference>
<feature type="region of interest" description="Disordered" evidence="9">
    <location>
        <begin position="119"/>
        <end position="145"/>
    </location>
</feature>
<comment type="similarity">
    <text evidence="6">Belongs to the snail C2H2-type zinc-finger protein family.</text>
</comment>
<evidence type="ECO:0000256" key="9">
    <source>
        <dbReference type="SAM" id="MobiDB-lite"/>
    </source>
</evidence>
<dbReference type="InterPro" id="IPR036236">
    <property type="entry name" value="Znf_C2H2_sf"/>
</dbReference>
<evidence type="ECO:0000256" key="6">
    <source>
        <dbReference type="ARBA" id="ARBA00037948"/>
    </source>
</evidence>
<dbReference type="SUPFAM" id="SSF57667">
    <property type="entry name" value="beta-beta-alpha zinc fingers"/>
    <property type="match status" value="3"/>
</dbReference>
<feature type="binding site" evidence="8">
    <location>
        <position position="54"/>
    </location>
    <ligand>
        <name>Zn(2+)</name>
        <dbReference type="ChEBI" id="CHEBI:29105"/>
    </ligand>
</feature>
<feature type="compositionally biased region" description="Basic and acidic residues" evidence="9">
    <location>
        <begin position="119"/>
        <end position="132"/>
    </location>
</feature>
<reference evidence="12 13" key="1">
    <citation type="journal article" date="2015" name="Genome Biol. Evol.">
        <title>The genome of winter moth (Operophtera brumata) provides a genomic perspective on sexual dimorphism and phenology.</title>
        <authorList>
            <person name="Derks M.F."/>
            <person name="Smit S."/>
            <person name="Salis L."/>
            <person name="Schijlen E."/>
            <person name="Bossers A."/>
            <person name="Mateman C."/>
            <person name="Pijl A.S."/>
            <person name="de Ridder D."/>
            <person name="Groenen M.A."/>
            <person name="Visser M.E."/>
            <person name="Megens H.J."/>
        </authorList>
    </citation>
    <scope>NUCLEOTIDE SEQUENCE [LARGE SCALE GENOMIC DNA]</scope>
    <source>
        <strain evidence="12">WM2013NL</strain>
        <tissue evidence="12">Head and thorax</tissue>
    </source>
</reference>
<feature type="domain" description="ZAD" evidence="11">
    <location>
        <begin position="52"/>
        <end position="123"/>
    </location>
</feature>
<evidence type="ECO:0000313" key="12">
    <source>
        <dbReference type="EMBL" id="KOB78143.1"/>
    </source>
</evidence>
<dbReference type="PANTHER" id="PTHR24388:SF53">
    <property type="entry name" value="CHORION TRANSCRIPTION FACTOR CF2-RELATED"/>
    <property type="match status" value="1"/>
</dbReference>
<keyword evidence="3 7" id="KW-0863">Zinc-finger</keyword>